<reference evidence="1" key="1">
    <citation type="submission" date="2022-11" db="EMBL/GenBank/DDBJ databases">
        <title>Minimal conservation of predation-associated metabolite biosynthetic gene clusters underscores biosynthetic potential of Myxococcota including descriptions for ten novel species: Archangium lansinium sp. nov., Myxococcus landrumus sp. nov., Nannocystis bai.</title>
        <authorList>
            <person name="Ahearne A."/>
            <person name="Stevens C."/>
            <person name="Dowd S."/>
        </authorList>
    </citation>
    <scope>NUCLEOTIDE SEQUENCE</scope>
    <source>
        <strain evidence="1">Fl3</strain>
    </source>
</reference>
<name>A0ABY7HFG4_9BACT</name>
<dbReference type="RefSeq" id="WP_269040141.1">
    <property type="nucleotide sequence ID" value="NZ_CP114040.1"/>
</dbReference>
<protein>
    <submittedName>
        <fullName evidence="1">Imm72 family immunity protein</fullName>
    </submittedName>
</protein>
<evidence type="ECO:0000313" key="1">
    <source>
        <dbReference type="EMBL" id="WAS97774.1"/>
    </source>
</evidence>
<organism evidence="1 2">
    <name type="scientific">Nannocystis punicea</name>
    <dbReference type="NCBI Taxonomy" id="2995304"/>
    <lineage>
        <taxon>Bacteria</taxon>
        <taxon>Pseudomonadati</taxon>
        <taxon>Myxococcota</taxon>
        <taxon>Polyangia</taxon>
        <taxon>Nannocystales</taxon>
        <taxon>Nannocystaceae</taxon>
        <taxon>Nannocystis</taxon>
    </lineage>
</organism>
<evidence type="ECO:0000313" key="2">
    <source>
        <dbReference type="Proteomes" id="UP001164459"/>
    </source>
</evidence>
<sequence length="296" mass="33226">MTETELQTTVRPVTPADFTIDETTRAQVFYRLRRYSSLTYVKRCTLLLQKFIAGFDEWARKSGPDHTQFARKALQSLYPPLAALEQVPGLLLGNQKTRAYDALIQAGFLAELLGQGFDGGMRWEPFGYNYGERPSVGLFAWAERAIDMAAQMQRTAEAGWSYSLMALQRPAPPHAHLEPMPRADGIVIDPDEDVPVTGVWVPLDVPHGCPNYLVEGVPAPDLSVETQRVDSEGYPGDSENPPIAARTDFVYEDVPTRWQLAWDDIRYRAGVEIDEPEFLDEETELPLWPPAHPPSP</sequence>
<dbReference type="Proteomes" id="UP001164459">
    <property type="component" value="Chromosome"/>
</dbReference>
<accession>A0ABY7HFG4</accession>
<proteinExistence type="predicted"/>
<keyword evidence="2" id="KW-1185">Reference proteome</keyword>
<dbReference type="EMBL" id="CP114040">
    <property type="protein sequence ID" value="WAS97774.1"/>
    <property type="molecule type" value="Genomic_DNA"/>
</dbReference>
<gene>
    <name evidence="1" type="ORF">O0S08_16650</name>
</gene>